<name>A0AAN8AJJ6_ELEMC</name>
<feature type="region of interest" description="Disordered" evidence="1">
    <location>
        <begin position="19"/>
        <end position="38"/>
    </location>
</feature>
<evidence type="ECO:0000313" key="2">
    <source>
        <dbReference type="EMBL" id="KAK5857528.1"/>
    </source>
</evidence>
<comment type="caution">
    <text evidence="2">The sequence shown here is derived from an EMBL/GenBank/DDBJ whole genome shotgun (WGS) entry which is preliminary data.</text>
</comment>
<proteinExistence type="predicted"/>
<accession>A0AAN8AJJ6</accession>
<keyword evidence="3" id="KW-1185">Reference proteome</keyword>
<dbReference type="Proteomes" id="UP001346869">
    <property type="component" value="Unassembled WGS sequence"/>
</dbReference>
<evidence type="ECO:0000256" key="1">
    <source>
        <dbReference type="SAM" id="MobiDB-lite"/>
    </source>
</evidence>
<gene>
    <name evidence="2" type="ORF">PBY51_010768</name>
</gene>
<protein>
    <submittedName>
        <fullName evidence="2">Uncharacterized protein</fullName>
    </submittedName>
</protein>
<dbReference type="AlphaFoldDB" id="A0AAN8AJJ6"/>
<feature type="compositionally biased region" description="Basic and acidic residues" evidence="1">
    <location>
        <begin position="27"/>
        <end position="38"/>
    </location>
</feature>
<dbReference type="EMBL" id="JAUZQC010000016">
    <property type="protein sequence ID" value="KAK5857528.1"/>
    <property type="molecule type" value="Genomic_DNA"/>
</dbReference>
<reference evidence="2 3" key="1">
    <citation type="journal article" date="2023" name="Genes (Basel)">
        <title>Chromosome-Level Genome Assembly and Circadian Gene Repertoire of the Patagonia Blennie Eleginops maclovinus-The Closest Ancestral Proxy of Antarctic Cryonotothenioids.</title>
        <authorList>
            <person name="Cheng C.C."/>
            <person name="Rivera-Colon A.G."/>
            <person name="Minhas B.F."/>
            <person name="Wilson L."/>
            <person name="Rayamajhi N."/>
            <person name="Vargas-Chacoff L."/>
            <person name="Catchen J.M."/>
        </authorList>
    </citation>
    <scope>NUCLEOTIDE SEQUENCE [LARGE SCALE GENOMIC DNA]</scope>
    <source>
        <strain evidence="2">JMC-PN-2008</strain>
    </source>
</reference>
<sequence>MLAIQTRAGRQPAICSEIHQQPLLNDSHNEEAAAKRGESFDEEICTSLRSPTTHAQAESTLLFLWNIL</sequence>
<reference evidence="2 3" key="2">
    <citation type="journal article" date="2023" name="Mol. Biol. Evol.">
        <title>Genomics of Secondarily Temperate Adaptation in the Only Non-Antarctic Icefish.</title>
        <authorList>
            <person name="Rivera-Colon A.G."/>
            <person name="Rayamajhi N."/>
            <person name="Minhas B.F."/>
            <person name="Madrigal G."/>
            <person name="Bilyk K.T."/>
            <person name="Yoon V."/>
            <person name="Hune M."/>
            <person name="Gregory S."/>
            <person name="Cheng C.H.C."/>
            <person name="Catchen J.M."/>
        </authorList>
    </citation>
    <scope>NUCLEOTIDE SEQUENCE [LARGE SCALE GENOMIC DNA]</scope>
    <source>
        <strain evidence="2">JMC-PN-2008</strain>
    </source>
</reference>
<evidence type="ECO:0000313" key="3">
    <source>
        <dbReference type="Proteomes" id="UP001346869"/>
    </source>
</evidence>
<organism evidence="2 3">
    <name type="scientific">Eleginops maclovinus</name>
    <name type="common">Patagonian blennie</name>
    <name type="synonym">Eleginus maclovinus</name>
    <dbReference type="NCBI Taxonomy" id="56733"/>
    <lineage>
        <taxon>Eukaryota</taxon>
        <taxon>Metazoa</taxon>
        <taxon>Chordata</taxon>
        <taxon>Craniata</taxon>
        <taxon>Vertebrata</taxon>
        <taxon>Euteleostomi</taxon>
        <taxon>Actinopterygii</taxon>
        <taxon>Neopterygii</taxon>
        <taxon>Teleostei</taxon>
        <taxon>Neoteleostei</taxon>
        <taxon>Acanthomorphata</taxon>
        <taxon>Eupercaria</taxon>
        <taxon>Perciformes</taxon>
        <taxon>Notothenioidei</taxon>
        <taxon>Eleginopidae</taxon>
        <taxon>Eleginops</taxon>
    </lineage>
</organism>